<dbReference type="AlphaFoldDB" id="A0A3B1B1W2"/>
<dbReference type="SUPFAM" id="SSF102405">
    <property type="entry name" value="MCP/YpsA-like"/>
    <property type="match status" value="1"/>
</dbReference>
<evidence type="ECO:0000313" key="2">
    <source>
        <dbReference type="EMBL" id="VAW99056.1"/>
    </source>
</evidence>
<dbReference type="InterPro" id="IPR005269">
    <property type="entry name" value="LOG"/>
</dbReference>
<protein>
    <submittedName>
        <fullName evidence="2">Decarboxylase family protein</fullName>
    </submittedName>
</protein>
<reference evidence="2" key="1">
    <citation type="submission" date="2018-06" db="EMBL/GenBank/DDBJ databases">
        <authorList>
            <person name="Zhirakovskaya E."/>
        </authorList>
    </citation>
    <scope>NUCLEOTIDE SEQUENCE</scope>
</reference>
<dbReference type="InterPro" id="IPR031100">
    <property type="entry name" value="LOG_fam"/>
</dbReference>
<dbReference type="NCBIfam" id="TIGR00730">
    <property type="entry name" value="Rossman fold protein, TIGR00730 family"/>
    <property type="match status" value="1"/>
</dbReference>
<feature type="region of interest" description="Disordered" evidence="1">
    <location>
        <begin position="1"/>
        <end position="37"/>
    </location>
</feature>
<dbReference type="PANTHER" id="PTHR43393:SF3">
    <property type="entry name" value="LYSINE DECARBOXYLASE-LIKE PROTEIN"/>
    <property type="match status" value="1"/>
</dbReference>
<accession>A0A3B1B1W2</accession>
<proteinExistence type="predicted"/>
<dbReference type="PANTHER" id="PTHR43393">
    <property type="entry name" value="CYTOKININ RIBOSIDE 5'-MONOPHOSPHATE PHOSPHORIBOHYDROLASE"/>
    <property type="match status" value="1"/>
</dbReference>
<dbReference type="GO" id="GO:0005829">
    <property type="term" value="C:cytosol"/>
    <property type="evidence" value="ECO:0007669"/>
    <property type="project" value="TreeGrafter"/>
</dbReference>
<dbReference type="InterPro" id="IPR052341">
    <property type="entry name" value="LOG_family_nucleotidases"/>
</dbReference>
<sequence>MKKKNHPAIPTPPHPLQRQQKLPWQTPKAPEEDATAPARVEALLRSESYRQADEDVDFLRRDESRGLRLQLDYSKPECLLEQHGIHHTVVVFGGTRVVEPAAACRQVEKLQKAVLEYPDDGEFKRQLAVAKRVQAKSHYYDVARDLGRLVGESGSGPEDCRLVVMTGGGPGIMEAANRGASDAGAKTIGLNITLPHEQYPNPYITPELCFRFHYFALRKMHFLMRARALVAFPGGLGTFDELFETLTLIQTRKMAPLPVILVGAEYWQKVFDFDFLIAEGVVDTEDRKLFWFAETAQEVWEGILYWHKSNGTPIFGEGLLT</sequence>
<dbReference type="GO" id="GO:0016787">
    <property type="term" value="F:hydrolase activity"/>
    <property type="evidence" value="ECO:0007669"/>
    <property type="project" value="InterPro"/>
</dbReference>
<evidence type="ECO:0000256" key="1">
    <source>
        <dbReference type="SAM" id="MobiDB-lite"/>
    </source>
</evidence>
<dbReference type="Gene3D" id="3.40.50.450">
    <property type="match status" value="1"/>
</dbReference>
<dbReference type="Pfam" id="PF03641">
    <property type="entry name" value="Lysine_decarbox"/>
    <property type="match status" value="1"/>
</dbReference>
<organism evidence="2">
    <name type="scientific">hydrothermal vent metagenome</name>
    <dbReference type="NCBI Taxonomy" id="652676"/>
    <lineage>
        <taxon>unclassified sequences</taxon>
        <taxon>metagenomes</taxon>
        <taxon>ecological metagenomes</taxon>
    </lineage>
</organism>
<gene>
    <name evidence="2" type="ORF">MNBD_GAMMA19-599</name>
</gene>
<dbReference type="EMBL" id="UOFV01000162">
    <property type="protein sequence ID" value="VAW99056.1"/>
    <property type="molecule type" value="Genomic_DNA"/>
</dbReference>
<name>A0A3B1B1W2_9ZZZZ</name>
<dbReference type="GO" id="GO:0009691">
    <property type="term" value="P:cytokinin biosynthetic process"/>
    <property type="evidence" value="ECO:0007669"/>
    <property type="project" value="InterPro"/>
</dbReference>